<accession>A0ACC3A0U8</accession>
<reference evidence="1" key="1">
    <citation type="submission" date="2022-10" db="EMBL/GenBank/DDBJ databases">
        <title>Culturing micro-colonial fungi from biological soil crusts in the Mojave desert and describing Neophaeococcomyces mojavensis, and introducing the new genera and species Taxawa tesnikishii.</title>
        <authorList>
            <person name="Kurbessoian T."/>
            <person name="Stajich J.E."/>
        </authorList>
    </citation>
    <scope>NUCLEOTIDE SEQUENCE</scope>
    <source>
        <strain evidence="1">JES_112</strain>
    </source>
</reference>
<comment type="caution">
    <text evidence="1">The sequence shown here is derived from an EMBL/GenBank/DDBJ whole genome shotgun (WGS) entry which is preliminary data.</text>
</comment>
<evidence type="ECO:0000313" key="2">
    <source>
        <dbReference type="Proteomes" id="UP001172386"/>
    </source>
</evidence>
<organism evidence="1 2">
    <name type="scientific">Neophaeococcomyces mojaviensis</name>
    <dbReference type="NCBI Taxonomy" id="3383035"/>
    <lineage>
        <taxon>Eukaryota</taxon>
        <taxon>Fungi</taxon>
        <taxon>Dikarya</taxon>
        <taxon>Ascomycota</taxon>
        <taxon>Pezizomycotina</taxon>
        <taxon>Eurotiomycetes</taxon>
        <taxon>Chaetothyriomycetidae</taxon>
        <taxon>Chaetothyriales</taxon>
        <taxon>Chaetothyriales incertae sedis</taxon>
        <taxon>Neophaeococcomyces</taxon>
    </lineage>
</organism>
<keyword evidence="2" id="KW-1185">Reference proteome</keyword>
<protein>
    <submittedName>
        <fullName evidence="1">Uncharacterized protein</fullName>
    </submittedName>
</protein>
<dbReference type="EMBL" id="JAPDRQ010000144">
    <property type="protein sequence ID" value="KAJ9653696.1"/>
    <property type="molecule type" value="Genomic_DNA"/>
</dbReference>
<evidence type="ECO:0000313" key="1">
    <source>
        <dbReference type="EMBL" id="KAJ9653696.1"/>
    </source>
</evidence>
<dbReference type="Proteomes" id="UP001172386">
    <property type="component" value="Unassembled WGS sequence"/>
</dbReference>
<gene>
    <name evidence="1" type="ORF">H2198_007153</name>
</gene>
<sequence length="515" mass="57679">MVRSKCPTDPRDSPKLSQSVDTLAGYQSTQDIPATGKTPALATIWRKIKVSANELETSARVAEPHDNLRLCIEEEDADWYVVCPSDIQSSEEPCSFSNEPSLLAQFSELIHDDGVGQSRCLRCAKDQLPDLSRWIAWQCQDPILMPGNLQSTVNHDLTPQEIDLCKQAILSTVQSCSAQQKRIILITLYCVAASMRDLAVEELSTAVEIGSELLCDEFVNDKPNLAKLGSARDAIDMCPDLLMRTAAGTIAVRDPSLRTFMLHQPTPGFGASHFTMTRICLEQIRRFGAAFLFQPWLCFKEWCNSASKWPLLRYVAQYWFVHYRMTPECGRLDSELYHMVQNALLDHSEGQTSIFVHRKVVDAGYSISKVYRLPGLEAIFRNMGGRANSAASALGKISPYAQRTKMKYSGELRIDEGNLVMLDDDEHEVVIVLMKSLHLDGRDTDEIGTQTSAFTSGVLTPQRRSREVFTDLKPIYETDVQVLHRLGRLSDVDASVGNDWDKISDTEMDLDMAAQ</sequence>
<proteinExistence type="predicted"/>
<name>A0ACC3A0U8_9EURO</name>